<keyword evidence="2" id="KW-0812">Transmembrane</keyword>
<dbReference type="EMBL" id="CP019964">
    <property type="protein sequence ID" value="ASI13468.1"/>
    <property type="molecule type" value="Genomic_DNA"/>
</dbReference>
<sequence>MANKKNQPKGNDVLDDVDVSGVVNSPYEGNSAIKNNVKPPNYTPPPSPSSLSNVYEQKSYETDFTEEGEISGPLTLWIGAMVVGIVLIIASTLSIFGPVQSIMYKIGYYIIYLPGTFIFPLIVGAWLGNKTARPNMLKSIKASLINSIYASIIYSIAVLIIYLILYYTSNLLSKITVSNFSTMIIGIPILIVIIVGAVINFLRSARHHI</sequence>
<name>A0A218NLX1_9ARCH</name>
<feature type="transmembrane region" description="Helical" evidence="2">
    <location>
        <begin position="74"/>
        <end position="96"/>
    </location>
</feature>
<dbReference type="GeneID" id="33313687"/>
<evidence type="ECO:0000256" key="2">
    <source>
        <dbReference type="SAM" id="Phobius"/>
    </source>
</evidence>
<organism evidence="3 4">
    <name type="scientific">Candidatus Mancarchaeum acidiphilum</name>
    <dbReference type="NCBI Taxonomy" id="1920749"/>
    <lineage>
        <taxon>Archaea</taxon>
        <taxon>Candidatus Micrarchaeota</taxon>
        <taxon>Candidatus Mancarchaeum</taxon>
    </lineage>
</organism>
<reference evidence="3 4" key="1">
    <citation type="journal article" date="2017" name="Nat. Commun.">
        <title>'ARMAN' archaea depend on association with euryarchaeal host in culture and in situ.</title>
        <authorList>
            <person name="Golyshina O."/>
            <person name="Toshchakov S."/>
            <person name="Makarova K."/>
            <person name="Gavrilov S."/>
            <person name="Korzhenkov A."/>
            <person name="La Cono V."/>
            <person name="Arcadi E."/>
            <person name="Nechitaylo T."/>
            <person name="Ferrer M."/>
            <person name="Kublanov I."/>
            <person name="Wolf Y."/>
            <person name="Yakimov M."/>
            <person name="Golyshin P."/>
            <person name="Slesarev A."/>
            <person name="Kozyavkin S."/>
        </authorList>
    </citation>
    <scope>NUCLEOTIDE SEQUENCE [LARGE SCALE GENOMIC DNA]</scope>
    <source>
        <strain evidence="3 4">Mia14</strain>
    </source>
</reference>
<evidence type="ECO:0000313" key="3">
    <source>
        <dbReference type="EMBL" id="ASI13468.1"/>
    </source>
</evidence>
<gene>
    <name evidence="3" type="ORF">Mia14_0128</name>
</gene>
<keyword evidence="2" id="KW-1133">Transmembrane helix</keyword>
<feature type="transmembrane region" description="Helical" evidence="2">
    <location>
        <begin position="180"/>
        <end position="202"/>
    </location>
</feature>
<feature type="region of interest" description="Disordered" evidence="1">
    <location>
        <begin position="1"/>
        <end position="53"/>
    </location>
</feature>
<dbReference type="AlphaFoldDB" id="A0A218NLX1"/>
<dbReference type="RefSeq" id="WP_088819634.1">
    <property type="nucleotide sequence ID" value="NZ_CP019964.1"/>
</dbReference>
<protein>
    <submittedName>
        <fullName evidence="3">Multipass membrane protein</fullName>
    </submittedName>
</protein>
<keyword evidence="4" id="KW-1185">Reference proteome</keyword>
<evidence type="ECO:0000256" key="1">
    <source>
        <dbReference type="SAM" id="MobiDB-lite"/>
    </source>
</evidence>
<accession>A0A218NLX1</accession>
<feature type="transmembrane region" description="Helical" evidence="2">
    <location>
        <begin position="108"/>
        <end position="127"/>
    </location>
</feature>
<proteinExistence type="predicted"/>
<dbReference type="Proteomes" id="UP000197679">
    <property type="component" value="Chromosome"/>
</dbReference>
<evidence type="ECO:0000313" key="4">
    <source>
        <dbReference type="Proteomes" id="UP000197679"/>
    </source>
</evidence>
<feature type="transmembrane region" description="Helical" evidence="2">
    <location>
        <begin position="148"/>
        <end position="168"/>
    </location>
</feature>
<keyword evidence="2" id="KW-0472">Membrane</keyword>
<dbReference type="KEGG" id="marh:Mia14_0128"/>